<accession>A0A2S9IAZ4</accession>
<organism evidence="1 2">
    <name type="scientific">Pantoea coffeiphila</name>
    <dbReference type="NCBI Taxonomy" id="1465635"/>
    <lineage>
        <taxon>Bacteria</taxon>
        <taxon>Pseudomonadati</taxon>
        <taxon>Pseudomonadota</taxon>
        <taxon>Gammaproteobacteria</taxon>
        <taxon>Enterobacterales</taxon>
        <taxon>Erwiniaceae</taxon>
        <taxon>Pantoea</taxon>
    </lineage>
</organism>
<reference evidence="1 2" key="1">
    <citation type="submission" date="2017-10" db="EMBL/GenBank/DDBJ databases">
        <title>Draft genome of two endophytic bacteria isolated from 'guarana' Paullinia cupana (Mart.) Ducke.</title>
        <authorList>
            <person name="Siqueira K.A."/>
            <person name="Liotti R.G."/>
            <person name="Mendes T.A."/>
            <person name="Soares M.A."/>
        </authorList>
    </citation>
    <scope>NUCLEOTIDE SEQUENCE [LARGE SCALE GENOMIC DNA]</scope>
    <source>
        <strain evidence="1 2">342</strain>
    </source>
</reference>
<keyword evidence="2" id="KW-1185">Reference proteome</keyword>
<evidence type="ECO:0000313" key="2">
    <source>
        <dbReference type="Proteomes" id="UP000239181"/>
    </source>
</evidence>
<proteinExistence type="predicted"/>
<comment type="caution">
    <text evidence="1">The sequence shown here is derived from an EMBL/GenBank/DDBJ whole genome shotgun (WGS) entry which is preliminary data.</text>
</comment>
<dbReference type="EMBL" id="PDET01000008">
    <property type="protein sequence ID" value="PRD14973.1"/>
    <property type="molecule type" value="Genomic_DNA"/>
</dbReference>
<dbReference type="Proteomes" id="UP000239181">
    <property type="component" value="Unassembled WGS sequence"/>
</dbReference>
<dbReference type="AlphaFoldDB" id="A0A2S9IAZ4"/>
<protein>
    <submittedName>
        <fullName evidence="1">L-asparaginase</fullName>
    </submittedName>
</protein>
<name>A0A2S9IAZ4_9GAMM</name>
<gene>
    <name evidence="1" type="ORF">CQW29_13540</name>
</gene>
<sequence length="55" mass="5662">MFQAILLAILHPGSAHNPHVPGVRSGYCALAVSKLSATITPGLLVPHSGCNSTVR</sequence>
<evidence type="ECO:0000313" key="1">
    <source>
        <dbReference type="EMBL" id="PRD14973.1"/>
    </source>
</evidence>